<dbReference type="PANTHER" id="PTHR35864">
    <property type="entry name" value="ZINC METALLOPROTEASE MJ0611-RELATED"/>
    <property type="match status" value="1"/>
</dbReference>
<name>A0ABV6K1B1_9PROT</name>
<evidence type="ECO:0000256" key="4">
    <source>
        <dbReference type="ARBA" id="ARBA00022475"/>
    </source>
</evidence>
<keyword evidence="11" id="KW-0482">Metalloprotease</keyword>
<evidence type="ECO:0000256" key="2">
    <source>
        <dbReference type="ARBA" id="ARBA00004651"/>
    </source>
</evidence>
<evidence type="ECO:0000313" key="15">
    <source>
        <dbReference type="EMBL" id="MFC0410578.1"/>
    </source>
</evidence>
<evidence type="ECO:0000313" key="16">
    <source>
        <dbReference type="Proteomes" id="UP001589865"/>
    </source>
</evidence>
<feature type="transmembrane region" description="Helical" evidence="13">
    <location>
        <begin position="136"/>
        <end position="157"/>
    </location>
</feature>
<evidence type="ECO:0000256" key="5">
    <source>
        <dbReference type="ARBA" id="ARBA00022670"/>
    </source>
</evidence>
<dbReference type="Proteomes" id="UP001589865">
    <property type="component" value="Unassembled WGS sequence"/>
</dbReference>
<dbReference type="GO" id="GO:0006508">
    <property type="term" value="P:proteolysis"/>
    <property type="evidence" value="ECO:0007669"/>
    <property type="project" value="UniProtKB-KW"/>
</dbReference>
<evidence type="ECO:0000256" key="12">
    <source>
        <dbReference type="ARBA" id="ARBA00023136"/>
    </source>
</evidence>
<keyword evidence="4" id="KW-1003">Cell membrane</keyword>
<dbReference type="CDD" id="cd06158">
    <property type="entry name" value="S2P-M50_like_1"/>
    <property type="match status" value="1"/>
</dbReference>
<evidence type="ECO:0000256" key="8">
    <source>
        <dbReference type="ARBA" id="ARBA00022801"/>
    </source>
</evidence>
<keyword evidence="6 13" id="KW-0812">Transmembrane</keyword>
<reference evidence="15 16" key="1">
    <citation type="submission" date="2024-09" db="EMBL/GenBank/DDBJ databases">
        <authorList>
            <person name="Sun Q."/>
            <person name="Mori K."/>
        </authorList>
    </citation>
    <scope>NUCLEOTIDE SEQUENCE [LARGE SCALE GENOMIC DNA]</scope>
    <source>
        <strain evidence="15 16">TBRC 5777</strain>
    </source>
</reference>
<evidence type="ECO:0000256" key="13">
    <source>
        <dbReference type="SAM" id="Phobius"/>
    </source>
</evidence>
<comment type="caution">
    <text evidence="15">The sequence shown here is derived from an EMBL/GenBank/DDBJ whole genome shotgun (WGS) entry which is preliminary data.</text>
</comment>
<comment type="cofactor">
    <cofactor evidence="1">
        <name>Zn(2+)</name>
        <dbReference type="ChEBI" id="CHEBI:29105"/>
    </cofactor>
</comment>
<proteinExistence type="inferred from homology"/>
<keyword evidence="5 15" id="KW-0645">Protease</keyword>
<dbReference type="InterPro" id="IPR008915">
    <property type="entry name" value="Peptidase_M50"/>
</dbReference>
<evidence type="ECO:0000256" key="1">
    <source>
        <dbReference type="ARBA" id="ARBA00001947"/>
    </source>
</evidence>
<gene>
    <name evidence="15" type="ORF">ACFFGY_20200</name>
</gene>
<evidence type="ECO:0000256" key="11">
    <source>
        <dbReference type="ARBA" id="ARBA00023049"/>
    </source>
</evidence>
<keyword evidence="9" id="KW-0862">Zinc</keyword>
<evidence type="ECO:0000256" key="7">
    <source>
        <dbReference type="ARBA" id="ARBA00022723"/>
    </source>
</evidence>
<dbReference type="Pfam" id="PF02163">
    <property type="entry name" value="Peptidase_M50"/>
    <property type="match status" value="1"/>
</dbReference>
<protein>
    <submittedName>
        <fullName evidence="15">Site-2 protease family protein</fullName>
    </submittedName>
</protein>
<keyword evidence="7" id="KW-0479">Metal-binding</keyword>
<keyword evidence="12 13" id="KW-0472">Membrane</keyword>
<evidence type="ECO:0000256" key="6">
    <source>
        <dbReference type="ARBA" id="ARBA00022692"/>
    </source>
</evidence>
<dbReference type="RefSeq" id="WP_377046322.1">
    <property type="nucleotide sequence ID" value="NZ_JBHLUN010000015.1"/>
</dbReference>
<keyword evidence="8" id="KW-0378">Hydrolase</keyword>
<keyword evidence="10 13" id="KW-1133">Transmembrane helix</keyword>
<dbReference type="EMBL" id="JBHLUN010000015">
    <property type="protein sequence ID" value="MFC0410578.1"/>
    <property type="molecule type" value="Genomic_DNA"/>
</dbReference>
<evidence type="ECO:0000256" key="9">
    <source>
        <dbReference type="ARBA" id="ARBA00022833"/>
    </source>
</evidence>
<evidence type="ECO:0000256" key="3">
    <source>
        <dbReference type="ARBA" id="ARBA00007931"/>
    </source>
</evidence>
<dbReference type="InterPro" id="IPR044537">
    <property type="entry name" value="Rip2-like"/>
</dbReference>
<dbReference type="PANTHER" id="PTHR35864:SF1">
    <property type="entry name" value="ZINC METALLOPROTEASE YWHC-RELATED"/>
    <property type="match status" value="1"/>
</dbReference>
<accession>A0ABV6K1B1</accession>
<comment type="similarity">
    <text evidence="3">Belongs to the peptidase M50B family.</text>
</comment>
<feature type="transmembrane region" description="Helical" evidence="13">
    <location>
        <begin position="186"/>
        <end position="206"/>
    </location>
</feature>
<keyword evidence="16" id="KW-1185">Reference proteome</keyword>
<evidence type="ECO:0000256" key="10">
    <source>
        <dbReference type="ARBA" id="ARBA00022989"/>
    </source>
</evidence>
<comment type="subcellular location">
    <subcellularLocation>
        <location evidence="2">Cell membrane</location>
        <topology evidence="2">Multi-pass membrane protein</topology>
    </subcellularLocation>
</comment>
<feature type="domain" description="Peptidase M50" evidence="14">
    <location>
        <begin position="134"/>
        <end position="195"/>
    </location>
</feature>
<dbReference type="InterPro" id="IPR052348">
    <property type="entry name" value="Metallopeptidase_M50B"/>
</dbReference>
<dbReference type="GO" id="GO:0008233">
    <property type="term" value="F:peptidase activity"/>
    <property type="evidence" value="ECO:0007669"/>
    <property type="project" value="UniProtKB-KW"/>
</dbReference>
<evidence type="ECO:0000259" key="14">
    <source>
        <dbReference type="Pfam" id="PF02163"/>
    </source>
</evidence>
<feature type="transmembrane region" description="Helical" evidence="13">
    <location>
        <begin position="100"/>
        <end position="124"/>
    </location>
</feature>
<organism evidence="15 16">
    <name type="scientific">Roseomonas elaeocarpi</name>
    <dbReference type="NCBI Taxonomy" id="907779"/>
    <lineage>
        <taxon>Bacteria</taxon>
        <taxon>Pseudomonadati</taxon>
        <taxon>Pseudomonadota</taxon>
        <taxon>Alphaproteobacteria</taxon>
        <taxon>Acetobacterales</taxon>
        <taxon>Roseomonadaceae</taxon>
        <taxon>Roseomonas</taxon>
    </lineage>
</organism>
<sequence length="230" mass="24868">MPDWLPEFLAAAIAAILAITLHEAAHGFAALWLGDDTARRAGRLSINPLRHVDLVGTILVPGFLVVSQLLTIGTIQVMFGWAKPVPVDIRRLNNPRFGMVGVAAAGPLVNVLLAFVAALFGHVADDLSMPPDLAQWVYRFLSLLILSNLVLGLFNLIPIPPMDGGRILGGLLPPRVGIPFLRLERAGLLLVMLVLFVLPQLVPAWAPMDWLLRFAVQPAFGIIMRAAGYA</sequence>